<comment type="caution">
    <text evidence="3">The sequence shown here is derived from an EMBL/GenBank/DDBJ whole genome shotgun (WGS) entry which is preliminary data.</text>
</comment>
<dbReference type="PANTHER" id="PTHR31973">
    <property type="entry name" value="POLYPROTEIN, PUTATIVE-RELATED"/>
    <property type="match status" value="1"/>
</dbReference>
<gene>
    <name evidence="3" type="ORF">Salat_2677300</name>
</gene>
<reference evidence="3" key="1">
    <citation type="submission" date="2020-06" db="EMBL/GenBank/DDBJ databases">
        <authorList>
            <person name="Li T."/>
            <person name="Hu X."/>
            <person name="Zhang T."/>
            <person name="Song X."/>
            <person name="Zhang H."/>
            <person name="Dai N."/>
            <person name="Sheng W."/>
            <person name="Hou X."/>
            <person name="Wei L."/>
        </authorList>
    </citation>
    <scope>NUCLEOTIDE SEQUENCE</scope>
    <source>
        <strain evidence="3">3651</strain>
        <tissue evidence="3">Leaf</tissue>
    </source>
</reference>
<evidence type="ECO:0000259" key="2">
    <source>
        <dbReference type="PROSITE" id="PS50966"/>
    </source>
</evidence>
<proteinExistence type="predicted"/>
<evidence type="ECO:0000313" key="3">
    <source>
        <dbReference type="EMBL" id="KAK4415699.1"/>
    </source>
</evidence>
<feature type="domain" description="SWIM-type" evidence="2">
    <location>
        <begin position="55"/>
        <end position="87"/>
    </location>
</feature>
<protein>
    <recommendedName>
        <fullName evidence="2">SWIM-type domain-containing protein</fullName>
    </recommendedName>
</protein>
<keyword evidence="1" id="KW-0863">Zinc-finger</keyword>
<evidence type="ECO:0000313" key="4">
    <source>
        <dbReference type="Proteomes" id="UP001293254"/>
    </source>
</evidence>
<reference evidence="3" key="2">
    <citation type="journal article" date="2024" name="Plant">
        <title>Genomic evolution and insights into agronomic trait innovations of Sesamum species.</title>
        <authorList>
            <person name="Miao H."/>
            <person name="Wang L."/>
            <person name="Qu L."/>
            <person name="Liu H."/>
            <person name="Sun Y."/>
            <person name="Le M."/>
            <person name="Wang Q."/>
            <person name="Wei S."/>
            <person name="Zheng Y."/>
            <person name="Lin W."/>
            <person name="Duan Y."/>
            <person name="Cao H."/>
            <person name="Xiong S."/>
            <person name="Wang X."/>
            <person name="Wei L."/>
            <person name="Li C."/>
            <person name="Ma Q."/>
            <person name="Ju M."/>
            <person name="Zhao R."/>
            <person name="Li G."/>
            <person name="Mu C."/>
            <person name="Tian Q."/>
            <person name="Mei H."/>
            <person name="Zhang T."/>
            <person name="Gao T."/>
            <person name="Zhang H."/>
        </authorList>
    </citation>
    <scope>NUCLEOTIDE SEQUENCE</scope>
    <source>
        <strain evidence="3">3651</strain>
    </source>
</reference>
<sequence length="135" mass="15720">MSSLQNWIEKASKWSNSIVPNIVKVLNDARDESRNCKLLVAGQFEFEVQNGSMHYVVNLARRTCDCTDWDIRGIPCRHVVLGITYRQDKLENFTDNMFTKDRCMGAYSYMIHPIPDPSFWPPRHRCKSYKLEASS</sequence>
<keyword evidence="1" id="KW-0479">Metal-binding</keyword>
<organism evidence="3 4">
    <name type="scientific">Sesamum alatum</name>
    <dbReference type="NCBI Taxonomy" id="300844"/>
    <lineage>
        <taxon>Eukaryota</taxon>
        <taxon>Viridiplantae</taxon>
        <taxon>Streptophyta</taxon>
        <taxon>Embryophyta</taxon>
        <taxon>Tracheophyta</taxon>
        <taxon>Spermatophyta</taxon>
        <taxon>Magnoliopsida</taxon>
        <taxon>eudicotyledons</taxon>
        <taxon>Gunneridae</taxon>
        <taxon>Pentapetalae</taxon>
        <taxon>asterids</taxon>
        <taxon>lamiids</taxon>
        <taxon>Lamiales</taxon>
        <taxon>Pedaliaceae</taxon>
        <taxon>Sesamum</taxon>
    </lineage>
</organism>
<dbReference type="EMBL" id="JACGWO010000011">
    <property type="protein sequence ID" value="KAK4415699.1"/>
    <property type="molecule type" value="Genomic_DNA"/>
</dbReference>
<evidence type="ECO:0000256" key="1">
    <source>
        <dbReference type="PROSITE-ProRule" id="PRU00325"/>
    </source>
</evidence>
<dbReference type="Proteomes" id="UP001293254">
    <property type="component" value="Unassembled WGS sequence"/>
</dbReference>
<dbReference type="AlphaFoldDB" id="A0AAE2CB39"/>
<dbReference type="InterPro" id="IPR007527">
    <property type="entry name" value="Znf_SWIM"/>
</dbReference>
<dbReference type="GO" id="GO:0008270">
    <property type="term" value="F:zinc ion binding"/>
    <property type="evidence" value="ECO:0007669"/>
    <property type="project" value="UniProtKB-KW"/>
</dbReference>
<dbReference type="PROSITE" id="PS50966">
    <property type="entry name" value="ZF_SWIM"/>
    <property type="match status" value="1"/>
</dbReference>
<name>A0AAE2CB39_9LAMI</name>
<accession>A0AAE2CB39</accession>
<dbReference type="Pfam" id="PF04434">
    <property type="entry name" value="SWIM"/>
    <property type="match status" value="1"/>
</dbReference>
<dbReference type="PANTHER" id="PTHR31973:SF187">
    <property type="entry name" value="MUTATOR TRANSPOSASE MUDRA PROTEIN"/>
    <property type="match status" value="1"/>
</dbReference>
<keyword evidence="4" id="KW-1185">Reference proteome</keyword>
<keyword evidence="1" id="KW-0862">Zinc</keyword>